<dbReference type="RefSeq" id="WP_139223552.1">
    <property type="nucleotide sequence ID" value="NZ_FOSN01000005.1"/>
</dbReference>
<dbReference type="AlphaFoldDB" id="A0A1I3YEU2"/>
<evidence type="ECO:0000313" key="2">
    <source>
        <dbReference type="EMBL" id="SFK29899.1"/>
    </source>
</evidence>
<feature type="region of interest" description="Disordered" evidence="1">
    <location>
        <begin position="117"/>
        <end position="143"/>
    </location>
</feature>
<protein>
    <submittedName>
        <fullName evidence="2">Uncharacterized protein</fullName>
    </submittedName>
</protein>
<evidence type="ECO:0000256" key="1">
    <source>
        <dbReference type="SAM" id="MobiDB-lite"/>
    </source>
</evidence>
<name>A0A1I3YEU2_9HYPH</name>
<keyword evidence="3" id="KW-1185">Reference proteome</keyword>
<reference evidence="2 3" key="1">
    <citation type="submission" date="2016-10" db="EMBL/GenBank/DDBJ databases">
        <authorList>
            <person name="de Groot N.N."/>
        </authorList>
    </citation>
    <scope>NUCLEOTIDE SEQUENCE [LARGE SCALE GENOMIC DNA]</scope>
    <source>
        <strain evidence="2 3">NE2</strain>
    </source>
</reference>
<dbReference type="EMBL" id="FOSN01000005">
    <property type="protein sequence ID" value="SFK29899.1"/>
    <property type="molecule type" value="Genomic_DNA"/>
</dbReference>
<accession>A0A1I3YEU2</accession>
<evidence type="ECO:0000313" key="3">
    <source>
        <dbReference type="Proteomes" id="UP000198755"/>
    </source>
</evidence>
<gene>
    <name evidence="2" type="ORF">SAMN05444581_105191</name>
</gene>
<dbReference type="Proteomes" id="UP000198755">
    <property type="component" value="Unassembled WGS sequence"/>
</dbReference>
<organism evidence="2 3">
    <name type="scientific">Methylocapsa palsarum</name>
    <dbReference type="NCBI Taxonomy" id="1612308"/>
    <lineage>
        <taxon>Bacteria</taxon>
        <taxon>Pseudomonadati</taxon>
        <taxon>Pseudomonadota</taxon>
        <taxon>Alphaproteobacteria</taxon>
        <taxon>Hyphomicrobiales</taxon>
        <taxon>Beijerinckiaceae</taxon>
        <taxon>Methylocapsa</taxon>
    </lineage>
</organism>
<sequence length="143" mass="15401">MEGMILAALISTAGFYHCIETKGALECRHASTQSVARAETAAAAQSLSLPPAQIPAQGAATCALQPVDASAVRDDAQAESHAQCESAYRNHQYDSMNETWHVDRIRACDELNARRRAPAIEASKSPQPQMQLQAPRRLSVSAE</sequence>
<proteinExistence type="predicted"/>